<dbReference type="OrthoDB" id="9974421at2759"/>
<dbReference type="InterPro" id="IPR006693">
    <property type="entry name" value="AB_hydrolase_lipase"/>
</dbReference>
<dbReference type="Gene3D" id="3.40.50.1820">
    <property type="entry name" value="alpha/beta hydrolase"/>
    <property type="match status" value="2"/>
</dbReference>
<accession>A0A8K0CKJ1</accession>
<dbReference type="PANTHER" id="PTHR11005">
    <property type="entry name" value="LYSOSOMAL ACID LIPASE-RELATED"/>
    <property type="match status" value="1"/>
</dbReference>
<dbReference type="InterPro" id="IPR029058">
    <property type="entry name" value="AB_hydrolase_fold"/>
</dbReference>
<dbReference type="Proteomes" id="UP000801492">
    <property type="component" value="Unassembled WGS sequence"/>
</dbReference>
<feature type="domain" description="Serine aminopeptidase S33" evidence="8">
    <location>
        <begin position="63"/>
        <end position="181"/>
    </location>
</feature>
<feature type="domain" description="Partial AB-hydrolase lipase" evidence="7">
    <location>
        <begin position="1"/>
        <end position="59"/>
    </location>
</feature>
<keyword evidence="5" id="KW-0443">Lipid metabolism</keyword>
<keyword evidence="2" id="KW-0732">Signal</keyword>
<name>A0A8K0CKJ1_IGNLU</name>
<keyword evidence="3" id="KW-0378">Hydrolase</keyword>
<feature type="non-terminal residue" evidence="9">
    <location>
        <position position="1"/>
    </location>
</feature>
<dbReference type="AlphaFoldDB" id="A0A8K0CKJ1"/>
<evidence type="ECO:0000313" key="10">
    <source>
        <dbReference type="Proteomes" id="UP000801492"/>
    </source>
</evidence>
<keyword evidence="6" id="KW-0325">Glycoprotein</keyword>
<dbReference type="GO" id="GO:0016042">
    <property type="term" value="P:lipid catabolic process"/>
    <property type="evidence" value="ECO:0007669"/>
    <property type="project" value="UniProtKB-KW"/>
</dbReference>
<evidence type="ECO:0000256" key="3">
    <source>
        <dbReference type="ARBA" id="ARBA00022801"/>
    </source>
</evidence>
<sequence length="313" mass="35556">SELIKKYGYPSDRHTVQTKDGYILEMHRIPYGKDGPSENRPAVYLQHGLLCSSADWVIAGPGKEFGYILADAGYDVWMTNVRGTKYSRKHVKLDPSKDAKKFWDFSWHEIAMNNIPKMVDYVREHTGQDKIFYIGHSQGTTVSYVMMSENKGYNDKFRAVFSLAPIAYMGRITSPLWQLMSLFTNSVETISNVLGMYEFLPRSDFLSQVGETLCGDESVFQPLCTNSLFAVCGFNRKQMNATLLPEIMGHTPAGSRNDWLSNTKDVDKLAKELGNLQGKFLSPDNKFNHVDYLFGIDAPELLYSRVLGLMKRH</sequence>
<dbReference type="SUPFAM" id="SSF53474">
    <property type="entry name" value="alpha/beta-Hydrolases"/>
    <property type="match status" value="1"/>
</dbReference>
<evidence type="ECO:0000313" key="9">
    <source>
        <dbReference type="EMBL" id="KAF2888079.1"/>
    </source>
</evidence>
<keyword evidence="4" id="KW-0442">Lipid degradation</keyword>
<evidence type="ECO:0000259" key="8">
    <source>
        <dbReference type="Pfam" id="PF12146"/>
    </source>
</evidence>
<comment type="caution">
    <text evidence="9">The sequence shown here is derived from an EMBL/GenBank/DDBJ whole genome shotgun (WGS) entry which is preliminary data.</text>
</comment>
<evidence type="ECO:0000256" key="1">
    <source>
        <dbReference type="ARBA" id="ARBA00010701"/>
    </source>
</evidence>
<dbReference type="EMBL" id="VTPC01080100">
    <property type="protein sequence ID" value="KAF2888079.1"/>
    <property type="molecule type" value="Genomic_DNA"/>
</dbReference>
<dbReference type="Pfam" id="PF12146">
    <property type="entry name" value="Hydrolase_4"/>
    <property type="match status" value="1"/>
</dbReference>
<evidence type="ECO:0000256" key="6">
    <source>
        <dbReference type="ARBA" id="ARBA00023180"/>
    </source>
</evidence>
<dbReference type="Pfam" id="PF04083">
    <property type="entry name" value="Abhydro_lipase"/>
    <property type="match status" value="1"/>
</dbReference>
<organism evidence="9 10">
    <name type="scientific">Ignelater luminosus</name>
    <name type="common">Cucubano</name>
    <name type="synonym">Pyrophorus luminosus</name>
    <dbReference type="NCBI Taxonomy" id="2038154"/>
    <lineage>
        <taxon>Eukaryota</taxon>
        <taxon>Metazoa</taxon>
        <taxon>Ecdysozoa</taxon>
        <taxon>Arthropoda</taxon>
        <taxon>Hexapoda</taxon>
        <taxon>Insecta</taxon>
        <taxon>Pterygota</taxon>
        <taxon>Neoptera</taxon>
        <taxon>Endopterygota</taxon>
        <taxon>Coleoptera</taxon>
        <taxon>Polyphaga</taxon>
        <taxon>Elateriformia</taxon>
        <taxon>Elateroidea</taxon>
        <taxon>Elateridae</taxon>
        <taxon>Agrypninae</taxon>
        <taxon>Pyrophorini</taxon>
        <taxon>Ignelater</taxon>
    </lineage>
</organism>
<protein>
    <submittedName>
        <fullName evidence="9">Uncharacterized protein</fullName>
    </submittedName>
</protein>
<dbReference type="InterPro" id="IPR022742">
    <property type="entry name" value="Hydrolase_4"/>
</dbReference>
<evidence type="ECO:0000256" key="2">
    <source>
        <dbReference type="ARBA" id="ARBA00022729"/>
    </source>
</evidence>
<reference evidence="9" key="1">
    <citation type="submission" date="2019-08" db="EMBL/GenBank/DDBJ databases">
        <title>The genome of the North American firefly Photinus pyralis.</title>
        <authorList>
            <consortium name="Photinus pyralis genome working group"/>
            <person name="Fallon T.R."/>
            <person name="Sander Lower S.E."/>
            <person name="Weng J.-K."/>
        </authorList>
    </citation>
    <scope>NUCLEOTIDE SEQUENCE</scope>
    <source>
        <strain evidence="9">TRF0915ILg1</strain>
        <tissue evidence="9">Whole body</tissue>
    </source>
</reference>
<evidence type="ECO:0000259" key="7">
    <source>
        <dbReference type="Pfam" id="PF04083"/>
    </source>
</evidence>
<comment type="similarity">
    <text evidence="1">Belongs to the AB hydrolase superfamily. Lipase family.</text>
</comment>
<keyword evidence="10" id="KW-1185">Reference proteome</keyword>
<evidence type="ECO:0000256" key="5">
    <source>
        <dbReference type="ARBA" id="ARBA00023098"/>
    </source>
</evidence>
<dbReference type="GO" id="GO:0016787">
    <property type="term" value="F:hydrolase activity"/>
    <property type="evidence" value="ECO:0007669"/>
    <property type="project" value="UniProtKB-KW"/>
</dbReference>
<dbReference type="FunFam" id="3.40.50.1820:FF:000057">
    <property type="entry name" value="Lipase"/>
    <property type="match status" value="1"/>
</dbReference>
<gene>
    <name evidence="9" type="ORF">ILUMI_18094</name>
</gene>
<evidence type="ECO:0000256" key="4">
    <source>
        <dbReference type="ARBA" id="ARBA00022963"/>
    </source>
</evidence>
<proteinExistence type="inferred from homology"/>